<reference evidence="6" key="1">
    <citation type="submission" date="2023-03" db="EMBL/GenBank/DDBJ databases">
        <title>Andean soil-derived lignocellulolytic bacterial consortium as a source of novel taxa and putative plastic-active enzymes.</title>
        <authorList>
            <person name="Diaz-Garcia L."/>
            <person name="Chuvochina M."/>
            <person name="Feuerriegel G."/>
            <person name="Bunk B."/>
            <person name="Sproer C."/>
            <person name="Streit W.R."/>
            <person name="Rodriguez L.M."/>
            <person name="Overmann J."/>
            <person name="Jimenez D.J."/>
        </authorList>
    </citation>
    <scope>NUCLEOTIDE SEQUENCE</scope>
    <source>
        <strain evidence="6">MAG 7</strain>
    </source>
</reference>
<dbReference type="SUPFAM" id="SSF52833">
    <property type="entry name" value="Thioredoxin-like"/>
    <property type="match status" value="1"/>
</dbReference>
<organism evidence="6 7">
    <name type="scientific">Candidatus Pseudobacter hemicellulosilyticus</name>
    <dbReference type="NCBI Taxonomy" id="3121375"/>
    <lineage>
        <taxon>Bacteria</taxon>
        <taxon>Pseudomonadati</taxon>
        <taxon>Bacteroidota</taxon>
        <taxon>Chitinophagia</taxon>
        <taxon>Chitinophagales</taxon>
        <taxon>Chitinophagaceae</taxon>
        <taxon>Pseudobacter</taxon>
    </lineage>
</organism>
<dbReference type="EMBL" id="CP119311">
    <property type="protein sequence ID" value="WEK36649.1"/>
    <property type="molecule type" value="Genomic_DNA"/>
</dbReference>
<dbReference type="PROSITE" id="PS00460">
    <property type="entry name" value="GLUTATHIONE_PEROXID_1"/>
    <property type="match status" value="1"/>
</dbReference>
<evidence type="ECO:0000256" key="4">
    <source>
        <dbReference type="PIRSR" id="PIRSR000303-1"/>
    </source>
</evidence>
<gene>
    <name evidence="6" type="ORF">P0Y53_03970</name>
</gene>
<name>A0AAJ6BI98_9BACT</name>
<dbReference type="GO" id="GO:0006979">
    <property type="term" value="P:response to oxidative stress"/>
    <property type="evidence" value="ECO:0007669"/>
    <property type="project" value="InterPro"/>
</dbReference>
<dbReference type="Pfam" id="PF00255">
    <property type="entry name" value="GSHPx"/>
    <property type="match status" value="1"/>
</dbReference>
<dbReference type="CDD" id="cd00340">
    <property type="entry name" value="GSH_Peroxidase"/>
    <property type="match status" value="1"/>
</dbReference>
<dbReference type="Proteomes" id="UP001220610">
    <property type="component" value="Chromosome"/>
</dbReference>
<dbReference type="InterPro" id="IPR036249">
    <property type="entry name" value="Thioredoxin-like_sf"/>
</dbReference>
<evidence type="ECO:0000313" key="6">
    <source>
        <dbReference type="EMBL" id="WEK36649.1"/>
    </source>
</evidence>
<evidence type="ECO:0000256" key="2">
    <source>
        <dbReference type="ARBA" id="ARBA00022559"/>
    </source>
</evidence>
<dbReference type="PANTHER" id="PTHR11592">
    <property type="entry name" value="GLUTATHIONE PEROXIDASE"/>
    <property type="match status" value="1"/>
</dbReference>
<protein>
    <recommendedName>
        <fullName evidence="5">Glutathione peroxidase</fullName>
    </recommendedName>
</protein>
<dbReference type="PRINTS" id="PR01011">
    <property type="entry name" value="GLUTPROXDASE"/>
</dbReference>
<dbReference type="InterPro" id="IPR029759">
    <property type="entry name" value="GPX_AS"/>
</dbReference>
<sequence length="196" mass="21901">MTGKQKILKAMYPVLMGITKLFRANAKIISNKAGIQPRQPLYAIPVQLNNGESLSLEAFKGKKILLVNTASDCGYTNQYEALQELQQRYAGKLLVLGFPANDFKEQEKGDDASIAQFCKINFGVSFPLVKKSRVIPVSGQHAVFQWLTHKEQNGWNEKAPSWNFSKYLVNESGVLTDYFDPSISPLSKEVVTAIEK</sequence>
<dbReference type="GO" id="GO:0004601">
    <property type="term" value="F:peroxidase activity"/>
    <property type="evidence" value="ECO:0007669"/>
    <property type="project" value="UniProtKB-KW"/>
</dbReference>
<proteinExistence type="inferred from homology"/>
<feature type="active site" evidence="4">
    <location>
        <position position="73"/>
    </location>
</feature>
<dbReference type="AlphaFoldDB" id="A0AAJ6BI98"/>
<dbReference type="InterPro" id="IPR000889">
    <property type="entry name" value="Glutathione_peroxidase"/>
</dbReference>
<evidence type="ECO:0000256" key="3">
    <source>
        <dbReference type="ARBA" id="ARBA00023002"/>
    </source>
</evidence>
<dbReference type="PIRSF" id="PIRSF000303">
    <property type="entry name" value="Glutathion_perox"/>
    <property type="match status" value="1"/>
</dbReference>
<evidence type="ECO:0000256" key="1">
    <source>
        <dbReference type="ARBA" id="ARBA00006926"/>
    </source>
</evidence>
<dbReference type="PANTHER" id="PTHR11592:SF134">
    <property type="entry name" value="PHOSPHOLIPID HYDROPEROXIDE GLUTATHIONE PEROXIDASE"/>
    <property type="match status" value="1"/>
</dbReference>
<comment type="similarity">
    <text evidence="1 5">Belongs to the glutathione peroxidase family.</text>
</comment>
<keyword evidence="2 5" id="KW-0575">Peroxidase</keyword>
<keyword evidence="3 5" id="KW-0560">Oxidoreductase</keyword>
<dbReference type="Gene3D" id="3.40.30.10">
    <property type="entry name" value="Glutaredoxin"/>
    <property type="match status" value="1"/>
</dbReference>
<accession>A0AAJ6BI98</accession>
<evidence type="ECO:0000313" key="7">
    <source>
        <dbReference type="Proteomes" id="UP001220610"/>
    </source>
</evidence>
<evidence type="ECO:0000256" key="5">
    <source>
        <dbReference type="RuleBase" id="RU000499"/>
    </source>
</evidence>